<gene>
    <name evidence="2" type="ORF">GCM10009576_024020</name>
</gene>
<dbReference type="Proteomes" id="UP001500033">
    <property type="component" value="Unassembled WGS sequence"/>
</dbReference>
<evidence type="ECO:0000313" key="2">
    <source>
        <dbReference type="EMBL" id="GAA0975363.1"/>
    </source>
</evidence>
<reference evidence="2 3" key="1">
    <citation type="journal article" date="2019" name="Int. J. Syst. Evol. Microbiol.">
        <title>The Global Catalogue of Microorganisms (GCM) 10K type strain sequencing project: providing services to taxonomists for standard genome sequencing and annotation.</title>
        <authorList>
            <consortium name="The Broad Institute Genomics Platform"/>
            <consortium name="The Broad Institute Genome Sequencing Center for Infectious Disease"/>
            <person name="Wu L."/>
            <person name="Ma J."/>
        </authorList>
    </citation>
    <scope>NUCLEOTIDE SEQUENCE [LARGE SCALE GENOMIC DNA]</scope>
    <source>
        <strain evidence="2 3">JCM 11445</strain>
    </source>
</reference>
<comment type="caution">
    <text evidence="2">The sequence shown here is derived from an EMBL/GenBank/DDBJ whole genome shotgun (WGS) entry which is preliminary data.</text>
</comment>
<accession>A0ABN1S667</accession>
<feature type="region of interest" description="Disordered" evidence="1">
    <location>
        <begin position="64"/>
        <end position="86"/>
    </location>
</feature>
<proteinExistence type="predicted"/>
<protein>
    <submittedName>
        <fullName evidence="2">Uncharacterized protein</fullName>
    </submittedName>
</protein>
<dbReference type="EMBL" id="BAAAIE010000011">
    <property type="protein sequence ID" value="GAA0975363.1"/>
    <property type="molecule type" value="Genomic_DNA"/>
</dbReference>
<name>A0ABN1S667_9ACTN</name>
<evidence type="ECO:0000256" key="1">
    <source>
        <dbReference type="SAM" id="MobiDB-lite"/>
    </source>
</evidence>
<sequence>MVAWDGRTIRDPDFVQQLRQKQADASGHLARLREAATELRLEPIRSAPLKGKSHLGQHVVLVWDDPTRPVEPQGRMTGPDEGVGGR</sequence>
<evidence type="ECO:0000313" key="3">
    <source>
        <dbReference type="Proteomes" id="UP001500033"/>
    </source>
</evidence>
<organism evidence="2 3">
    <name type="scientific">Streptomyces rhizosphaericus</name>
    <dbReference type="NCBI Taxonomy" id="114699"/>
    <lineage>
        <taxon>Bacteria</taxon>
        <taxon>Bacillati</taxon>
        <taxon>Actinomycetota</taxon>
        <taxon>Actinomycetes</taxon>
        <taxon>Kitasatosporales</taxon>
        <taxon>Streptomycetaceae</taxon>
        <taxon>Streptomyces</taxon>
        <taxon>Streptomyces violaceusniger group</taxon>
    </lineage>
</organism>
<keyword evidence="3" id="KW-1185">Reference proteome</keyword>